<gene>
    <name evidence="3" type="ORF">BGW36DRAFT_387004</name>
</gene>
<feature type="compositionally biased region" description="Polar residues" evidence="1">
    <location>
        <begin position="34"/>
        <end position="43"/>
    </location>
</feature>
<evidence type="ECO:0000259" key="2">
    <source>
        <dbReference type="Pfam" id="PF24845"/>
    </source>
</evidence>
<organism evidence="3 4">
    <name type="scientific">Talaromyces proteolyticus</name>
    <dbReference type="NCBI Taxonomy" id="1131652"/>
    <lineage>
        <taxon>Eukaryota</taxon>
        <taxon>Fungi</taxon>
        <taxon>Dikarya</taxon>
        <taxon>Ascomycota</taxon>
        <taxon>Pezizomycotina</taxon>
        <taxon>Eurotiomycetes</taxon>
        <taxon>Eurotiomycetidae</taxon>
        <taxon>Eurotiales</taxon>
        <taxon>Trichocomaceae</taxon>
        <taxon>Talaromyces</taxon>
        <taxon>Talaromyces sect. Bacilispori</taxon>
    </lineage>
</organism>
<dbReference type="RefSeq" id="XP_046068104.1">
    <property type="nucleotide sequence ID" value="XM_046217062.1"/>
</dbReference>
<evidence type="ECO:0000256" key="1">
    <source>
        <dbReference type="SAM" id="MobiDB-lite"/>
    </source>
</evidence>
<dbReference type="GeneID" id="70247349"/>
<protein>
    <recommendedName>
        <fullName evidence="2">DUF7721 domain-containing protein</fullName>
    </recommendedName>
</protein>
<evidence type="ECO:0000313" key="4">
    <source>
        <dbReference type="Proteomes" id="UP001201262"/>
    </source>
</evidence>
<reference evidence="3" key="1">
    <citation type="submission" date="2021-12" db="EMBL/GenBank/DDBJ databases">
        <title>Convergent genome expansion in fungi linked to evolution of root-endophyte symbiosis.</title>
        <authorList>
            <consortium name="DOE Joint Genome Institute"/>
            <person name="Ke Y.-H."/>
            <person name="Bonito G."/>
            <person name="Liao H.-L."/>
            <person name="Looney B."/>
            <person name="Rojas-Flechas A."/>
            <person name="Nash J."/>
            <person name="Hameed K."/>
            <person name="Schadt C."/>
            <person name="Martin F."/>
            <person name="Crous P.W."/>
            <person name="Miettinen O."/>
            <person name="Magnuson J.K."/>
            <person name="Labbe J."/>
            <person name="Jacobson D."/>
            <person name="Doktycz M.J."/>
            <person name="Veneault-Fourrey C."/>
            <person name="Kuo A."/>
            <person name="Mondo S."/>
            <person name="Calhoun S."/>
            <person name="Riley R."/>
            <person name="Ohm R."/>
            <person name="LaButti K."/>
            <person name="Andreopoulos B."/>
            <person name="Pangilinan J."/>
            <person name="Nolan M."/>
            <person name="Tritt A."/>
            <person name="Clum A."/>
            <person name="Lipzen A."/>
            <person name="Daum C."/>
            <person name="Barry K."/>
            <person name="Grigoriev I.V."/>
            <person name="Vilgalys R."/>
        </authorList>
    </citation>
    <scope>NUCLEOTIDE SEQUENCE</scope>
    <source>
        <strain evidence="3">PMI_201</strain>
    </source>
</reference>
<dbReference type="PANTHER" id="PTHR39477:SF1">
    <property type="entry name" value="BETA-FLANKING PROTEIN"/>
    <property type="match status" value="1"/>
</dbReference>
<proteinExistence type="predicted"/>
<dbReference type="EMBL" id="JAJTJA010000011">
    <property type="protein sequence ID" value="KAH8692107.1"/>
    <property type="molecule type" value="Genomic_DNA"/>
</dbReference>
<accession>A0AAD4KIN6</accession>
<dbReference type="Proteomes" id="UP001201262">
    <property type="component" value="Unassembled WGS sequence"/>
</dbReference>
<feature type="domain" description="DUF7721" evidence="2">
    <location>
        <begin position="27"/>
        <end position="106"/>
    </location>
</feature>
<name>A0AAD4KIN6_9EURO</name>
<evidence type="ECO:0000313" key="3">
    <source>
        <dbReference type="EMBL" id="KAH8692107.1"/>
    </source>
</evidence>
<comment type="caution">
    <text evidence="3">The sequence shown here is derived from an EMBL/GenBank/DDBJ whole genome shotgun (WGS) entry which is preliminary data.</text>
</comment>
<dbReference type="InterPro" id="IPR056138">
    <property type="entry name" value="DUF7721"/>
</dbReference>
<dbReference type="Pfam" id="PF24845">
    <property type="entry name" value="DUF7721"/>
    <property type="match status" value="1"/>
</dbReference>
<feature type="region of interest" description="Disordered" evidence="1">
    <location>
        <begin position="1"/>
        <end position="43"/>
    </location>
</feature>
<dbReference type="PANTHER" id="PTHR39477">
    <property type="entry name" value="CHROMOSOME 8, WHOLE GENOME SHOTGUN SEQUENCE"/>
    <property type="match status" value="1"/>
</dbReference>
<sequence length="181" mass="18303">MSYGGDDGNRGYGDQQFRGNYGASAPDFSDLASHAQNHGGSNSSYFNQAANFLQQNHGNIANQEVDQDHAVNAHKKLYGGEGGGPTDSNELGAGAALQALKKFSGGAGGGGQNQLIGLAMAEAEKLFDQHSANGNATGDKQSAINSAAEMAFKLYSKGQGSGLGGTGGPAGLMGLASKFLS</sequence>
<keyword evidence="4" id="KW-1185">Reference proteome</keyword>
<dbReference type="AlphaFoldDB" id="A0AAD4KIN6"/>